<dbReference type="CDD" id="cd06464">
    <property type="entry name" value="ACD_sHsps-like"/>
    <property type="match status" value="1"/>
</dbReference>
<dbReference type="EMBL" id="LAYY01000006">
    <property type="protein sequence ID" value="KKK38732.1"/>
    <property type="molecule type" value="Genomic_DNA"/>
</dbReference>
<comment type="caution">
    <text evidence="4">The sequence shown here is derived from an EMBL/GenBank/DDBJ whole genome shotgun (WGS) entry which is preliminary data.</text>
</comment>
<dbReference type="Pfam" id="PF00011">
    <property type="entry name" value="HSP20"/>
    <property type="match status" value="1"/>
</dbReference>
<evidence type="ECO:0000256" key="1">
    <source>
        <dbReference type="PROSITE-ProRule" id="PRU00285"/>
    </source>
</evidence>
<dbReference type="PANTHER" id="PTHR11527">
    <property type="entry name" value="HEAT-SHOCK PROTEIN 20 FAMILY MEMBER"/>
    <property type="match status" value="1"/>
</dbReference>
<accession>A0A0M2T0G5</accession>
<name>A0A0M2T0G5_9BACI</name>
<dbReference type="SUPFAM" id="SSF49764">
    <property type="entry name" value="HSP20-like chaperones"/>
    <property type="match status" value="1"/>
</dbReference>
<keyword evidence="5" id="KW-1185">Reference proteome</keyword>
<dbReference type="Proteomes" id="UP000034166">
    <property type="component" value="Unassembled WGS sequence"/>
</dbReference>
<comment type="similarity">
    <text evidence="1 2">Belongs to the small heat shock protein (HSP20) family.</text>
</comment>
<proteinExistence type="inferred from homology"/>
<dbReference type="PATRIC" id="fig|1408103.3.peg.1579"/>
<organism evidence="4 5">
    <name type="scientific">Mesobacillus campisalis</name>
    <dbReference type="NCBI Taxonomy" id="1408103"/>
    <lineage>
        <taxon>Bacteria</taxon>
        <taxon>Bacillati</taxon>
        <taxon>Bacillota</taxon>
        <taxon>Bacilli</taxon>
        <taxon>Bacillales</taxon>
        <taxon>Bacillaceae</taxon>
        <taxon>Mesobacillus</taxon>
    </lineage>
</organism>
<feature type="domain" description="SHSP" evidence="3">
    <location>
        <begin position="46"/>
        <end position="156"/>
    </location>
</feature>
<dbReference type="AlphaFoldDB" id="A0A0M2T0G5"/>
<evidence type="ECO:0000259" key="3">
    <source>
        <dbReference type="PROSITE" id="PS01031"/>
    </source>
</evidence>
<dbReference type="PROSITE" id="PS01031">
    <property type="entry name" value="SHSP"/>
    <property type="match status" value="1"/>
</dbReference>
<dbReference type="InterPro" id="IPR008978">
    <property type="entry name" value="HSP20-like_chaperone"/>
</dbReference>
<evidence type="ECO:0000313" key="4">
    <source>
        <dbReference type="EMBL" id="KKK38732.1"/>
    </source>
</evidence>
<protein>
    <recommendedName>
        <fullName evidence="3">SHSP domain-containing protein</fullName>
    </recommendedName>
</protein>
<sequence>MVMEKKPDKPKQGGEHFGEWMKYVHHFFQEQPVRGVLQSIDDFFKQPFPYTSFPVDVRELENQHIVTAELPGVKKEQISIDILGNSLTISVKHQDIYTEEDEANKVFRRREHLQRSSRTIALPSPIDVKTVKATYRDGLLKIKIPKLQGKKIDFID</sequence>
<dbReference type="InterPro" id="IPR031107">
    <property type="entry name" value="Small_HSP"/>
</dbReference>
<evidence type="ECO:0000256" key="2">
    <source>
        <dbReference type="RuleBase" id="RU003616"/>
    </source>
</evidence>
<gene>
    <name evidence="4" type="ORF">WQ57_07020</name>
</gene>
<evidence type="ECO:0000313" key="5">
    <source>
        <dbReference type="Proteomes" id="UP000034166"/>
    </source>
</evidence>
<reference evidence="4 5" key="1">
    <citation type="submission" date="2015-04" db="EMBL/GenBank/DDBJ databases">
        <title>Taxonomic description and genome sequence of Bacillus campisalis sp. nov., a novel member of the genus Bacillus isolated from solar saltern.</title>
        <authorList>
            <person name="Mathan Kumar R."/>
            <person name="Kaur G."/>
            <person name="Kumar A."/>
            <person name="Singh N.K."/>
            <person name="Kaur N."/>
            <person name="Kumar N."/>
            <person name="Mayilraj S."/>
        </authorList>
    </citation>
    <scope>NUCLEOTIDE SEQUENCE [LARGE SCALE GENOMIC DNA]</scope>
    <source>
        <strain evidence="4 5">SA2-6</strain>
    </source>
</reference>
<dbReference type="Gene3D" id="2.60.40.790">
    <property type="match status" value="1"/>
</dbReference>
<dbReference type="InterPro" id="IPR002068">
    <property type="entry name" value="A-crystallin/Hsp20_dom"/>
</dbReference>